<gene>
    <name evidence="1" type="ORF">JOB18_031808</name>
</gene>
<keyword evidence="2" id="KW-1185">Reference proteome</keyword>
<organism evidence="1 2">
    <name type="scientific">Solea senegalensis</name>
    <name type="common">Senegalese sole</name>
    <dbReference type="NCBI Taxonomy" id="28829"/>
    <lineage>
        <taxon>Eukaryota</taxon>
        <taxon>Metazoa</taxon>
        <taxon>Chordata</taxon>
        <taxon>Craniata</taxon>
        <taxon>Vertebrata</taxon>
        <taxon>Euteleostomi</taxon>
        <taxon>Actinopterygii</taxon>
        <taxon>Neopterygii</taxon>
        <taxon>Teleostei</taxon>
        <taxon>Neoteleostei</taxon>
        <taxon>Acanthomorphata</taxon>
        <taxon>Carangaria</taxon>
        <taxon>Pleuronectiformes</taxon>
        <taxon>Pleuronectoidei</taxon>
        <taxon>Soleidae</taxon>
        <taxon>Solea</taxon>
    </lineage>
</organism>
<comment type="caution">
    <text evidence="1">The sequence shown here is derived from an EMBL/GenBank/DDBJ whole genome shotgun (WGS) entry which is preliminary data.</text>
</comment>
<accession>A0AAV6T079</accession>
<proteinExistence type="predicted"/>
<sequence length="165" mass="18956">MDRCEVASSIRLTLDVGHKVEKNGRKKRSSSVLVHQTNLAQTLSDEYMKFPCHVQRSGFRNVTVPVYTFEKLLLSHRIVFPLHIMNQYNAHNNKDAEKSVSLSKSPALDIASVKCDVLFNCHLNINQCFFIVLHLVAALKLSRVNQRSHCHNFRSHWTRLVTFLA</sequence>
<protein>
    <submittedName>
        <fullName evidence="1">Uncharacterized protein</fullName>
    </submittedName>
</protein>
<name>A0AAV6T079_SOLSE</name>
<reference evidence="1 2" key="1">
    <citation type="journal article" date="2021" name="Sci. Rep.">
        <title>Chromosome anchoring in Senegalese sole (Solea senegalensis) reveals sex-associated markers and genome rearrangements in flatfish.</title>
        <authorList>
            <person name="Guerrero-Cozar I."/>
            <person name="Gomez-Garrido J."/>
            <person name="Berbel C."/>
            <person name="Martinez-Blanch J.F."/>
            <person name="Alioto T."/>
            <person name="Claros M.G."/>
            <person name="Gagnaire P.A."/>
            <person name="Manchado M."/>
        </authorList>
    </citation>
    <scope>NUCLEOTIDE SEQUENCE [LARGE SCALE GENOMIC DNA]</scope>
    <source>
        <strain evidence="1">Sse05_10M</strain>
    </source>
</reference>
<evidence type="ECO:0000313" key="2">
    <source>
        <dbReference type="Proteomes" id="UP000693946"/>
    </source>
</evidence>
<dbReference type="AlphaFoldDB" id="A0AAV6T079"/>
<dbReference type="Proteomes" id="UP000693946">
    <property type="component" value="Linkage Group LG10"/>
</dbReference>
<evidence type="ECO:0000313" key="1">
    <source>
        <dbReference type="EMBL" id="KAG7522833.1"/>
    </source>
</evidence>
<dbReference type="EMBL" id="JAGKHQ010000002">
    <property type="protein sequence ID" value="KAG7522833.1"/>
    <property type="molecule type" value="Genomic_DNA"/>
</dbReference>